<organism evidence="1 2">
    <name type="scientific">Leucogyrophana mollusca</name>
    <dbReference type="NCBI Taxonomy" id="85980"/>
    <lineage>
        <taxon>Eukaryota</taxon>
        <taxon>Fungi</taxon>
        <taxon>Dikarya</taxon>
        <taxon>Basidiomycota</taxon>
        <taxon>Agaricomycotina</taxon>
        <taxon>Agaricomycetes</taxon>
        <taxon>Agaricomycetidae</taxon>
        <taxon>Boletales</taxon>
        <taxon>Boletales incertae sedis</taxon>
        <taxon>Leucogyrophana</taxon>
    </lineage>
</organism>
<gene>
    <name evidence="1" type="ORF">BV22DRAFT_1134064</name>
</gene>
<name>A0ACB8B2P4_9AGAM</name>
<accession>A0ACB8B2P4</accession>
<dbReference type="Proteomes" id="UP000790709">
    <property type="component" value="Unassembled WGS sequence"/>
</dbReference>
<evidence type="ECO:0000313" key="1">
    <source>
        <dbReference type="EMBL" id="KAH7919123.1"/>
    </source>
</evidence>
<protein>
    <submittedName>
        <fullName evidence="1">Uncharacterized protein</fullName>
    </submittedName>
</protein>
<dbReference type="EMBL" id="MU266692">
    <property type="protein sequence ID" value="KAH7919123.1"/>
    <property type="molecule type" value="Genomic_DNA"/>
</dbReference>
<proteinExistence type="predicted"/>
<keyword evidence="2" id="KW-1185">Reference proteome</keyword>
<evidence type="ECO:0000313" key="2">
    <source>
        <dbReference type="Proteomes" id="UP000790709"/>
    </source>
</evidence>
<sequence>MLIVKSDDFPPIAFDAVSSFKSFEHYASEYGRSSSIIFVDFYGYGRGSLFEVAATVNGVTYSPAMPISMSVPQGERQRLVASRTLMRLISDHIRVVTVDKSNPALDHARRV</sequence>
<comment type="caution">
    <text evidence="1">The sequence shown here is derived from an EMBL/GenBank/DDBJ whole genome shotgun (WGS) entry which is preliminary data.</text>
</comment>
<reference evidence="1" key="1">
    <citation type="journal article" date="2021" name="New Phytol.">
        <title>Evolutionary innovations through gain and loss of genes in the ectomycorrhizal Boletales.</title>
        <authorList>
            <person name="Wu G."/>
            <person name="Miyauchi S."/>
            <person name="Morin E."/>
            <person name="Kuo A."/>
            <person name="Drula E."/>
            <person name="Varga T."/>
            <person name="Kohler A."/>
            <person name="Feng B."/>
            <person name="Cao Y."/>
            <person name="Lipzen A."/>
            <person name="Daum C."/>
            <person name="Hundley H."/>
            <person name="Pangilinan J."/>
            <person name="Johnson J."/>
            <person name="Barry K."/>
            <person name="LaButti K."/>
            <person name="Ng V."/>
            <person name="Ahrendt S."/>
            <person name="Min B."/>
            <person name="Choi I.G."/>
            <person name="Park H."/>
            <person name="Plett J.M."/>
            <person name="Magnuson J."/>
            <person name="Spatafora J.W."/>
            <person name="Nagy L.G."/>
            <person name="Henrissat B."/>
            <person name="Grigoriev I.V."/>
            <person name="Yang Z.L."/>
            <person name="Xu J."/>
            <person name="Martin F.M."/>
        </authorList>
    </citation>
    <scope>NUCLEOTIDE SEQUENCE</scope>
    <source>
        <strain evidence="1">KUC20120723A-06</strain>
    </source>
</reference>